<accession>A0A366M4H2</accession>
<dbReference type="InterPro" id="IPR011576">
    <property type="entry name" value="Pyridox_Oxase_N"/>
</dbReference>
<feature type="domain" description="Pyridoxamine 5'-phosphate oxidase N-terminal" evidence="6">
    <location>
        <begin position="23"/>
        <end position="137"/>
    </location>
</feature>
<feature type="domain" description="Pyridoxine 5'-phosphate oxidase dimerisation C-terminal" evidence="7">
    <location>
        <begin position="154"/>
        <end position="195"/>
    </location>
</feature>
<feature type="binding site" evidence="5">
    <location>
        <position position="178"/>
    </location>
    <ligand>
        <name>FMN</name>
        <dbReference type="ChEBI" id="CHEBI:58210"/>
    </ligand>
</feature>
<dbReference type="InterPro" id="IPR000659">
    <property type="entry name" value="Pyridox_Oxase"/>
</dbReference>
<dbReference type="SUPFAM" id="SSF50475">
    <property type="entry name" value="FMN-binding split barrel"/>
    <property type="match status" value="1"/>
</dbReference>
<evidence type="ECO:0000256" key="5">
    <source>
        <dbReference type="PIRSR" id="PIRSR000190-2"/>
    </source>
</evidence>
<comment type="cofactor">
    <cofactor evidence="5">
        <name>FMN</name>
        <dbReference type="ChEBI" id="CHEBI:58210"/>
    </cofactor>
    <text evidence="5">Binds 1 FMN per subunit.</text>
</comment>
<evidence type="ECO:0000256" key="2">
    <source>
        <dbReference type="ARBA" id="ARBA00022630"/>
    </source>
</evidence>
<dbReference type="GO" id="GO:0008615">
    <property type="term" value="P:pyridoxine biosynthetic process"/>
    <property type="evidence" value="ECO:0007669"/>
    <property type="project" value="InterPro"/>
</dbReference>
<dbReference type="PANTHER" id="PTHR10851">
    <property type="entry name" value="PYRIDOXINE-5-PHOSPHATE OXIDASE"/>
    <property type="match status" value="1"/>
</dbReference>
<evidence type="ECO:0000259" key="7">
    <source>
        <dbReference type="Pfam" id="PF10590"/>
    </source>
</evidence>
<reference evidence="8 9" key="1">
    <citation type="submission" date="2018-06" db="EMBL/GenBank/DDBJ databases">
        <title>Sphaerisporangium craniellae sp. nov., isolated from a marine sponge in the South China Sea.</title>
        <authorList>
            <person name="Li L."/>
        </authorList>
    </citation>
    <scope>NUCLEOTIDE SEQUENCE [LARGE SCALE GENOMIC DNA]</scope>
    <source>
        <strain evidence="8 9">LHW63015</strain>
    </source>
</reference>
<keyword evidence="2" id="KW-0285">Flavoprotein</keyword>
<evidence type="ECO:0000313" key="8">
    <source>
        <dbReference type="EMBL" id="RBQ21085.1"/>
    </source>
</evidence>
<proteinExistence type="inferred from homology"/>
<evidence type="ECO:0000256" key="3">
    <source>
        <dbReference type="ARBA" id="ARBA00022643"/>
    </source>
</evidence>
<dbReference type="InterPro" id="IPR012349">
    <property type="entry name" value="Split_barrel_FMN-bd"/>
</dbReference>
<keyword evidence="4 8" id="KW-0560">Oxidoreductase</keyword>
<dbReference type="Pfam" id="PF01243">
    <property type="entry name" value="PNPOx_N"/>
    <property type="match status" value="1"/>
</dbReference>
<dbReference type="OrthoDB" id="9780392at2"/>
<dbReference type="Pfam" id="PF10590">
    <property type="entry name" value="PNP_phzG_C"/>
    <property type="match status" value="1"/>
</dbReference>
<dbReference type="GO" id="GO:0010181">
    <property type="term" value="F:FMN binding"/>
    <property type="evidence" value="ECO:0007669"/>
    <property type="project" value="InterPro"/>
</dbReference>
<dbReference type="EMBL" id="QMEY01000002">
    <property type="protein sequence ID" value="RBQ21085.1"/>
    <property type="molecule type" value="Genomic_DNA"/>
</dbReference>
<evidence type="ECO:0000256" key="1">
    <source>
        <dbReference type="ARBA" id="ARBA00007301"/>
    </source>
</evidence>
<gene>
    <name evidence="8" type="primary">pdxH</name>
    <name evidence="8" type="ORF">DP939_08530</name>
</gene>
<dbReference type="PIRSF" id="PIRSF000190">
    <property type="entry name" value="Pyd_amn-ph_oxd"/>
    <property type="match status" value="1"/>
</dbReference>
<dbReference type="NCBIfam" id="NF004231">
    <property type="entry name" value="PRK05679.1"/>
    <property type="match status" value="1"/>
</dbReference>
<feature type="binding site" evidence="5">
    <location>
        <position position="64"/>
    </location>
    <ligand>
        <name>FMN</name>
        <dbReference type="ChEBI" id="CHEBI:58210"/>
    </ligand>
</feature>
<evidence type="ECO:0000259" key="6">
    <source>
        <dbReference type="Pfam" id="PF01243"/>
    </source>
</evidence>
<dbReference type="EC" id="1.4.3.5" evidence="8"/>
<dbReference type="RefSeq" id="WP_113980040.1">
    <property type="nucleotide sequence ID" value="NZ_QMEY01000002.1"/>
</dbReference>
<keyword evidence="3 5" id="KW-0288">FMN</keyword>
<dbReference type="GO" id="GO:0004733">
    <property type="term" value="F:pyridoxamine phosphate oxidase activity"/>
    <property type="evidence" value="ECO:0007669"/>
    <property type="project" value="UniProtKB-EC"/>
</dbReference>
<keyword evidence="9" id="KW-1185">Reference proteome</keyword>
<feature type="binding site" evidence="5">
    <location>
        <begin position="121"/>
        <end position="122"/>
    </location>
    <ligand>
        <name>FMN</name>
        <dbReference type="ChEBI" id="CHEBI:58210"/>
    </ligand>
</feature>
<feature type="binding site" evidence="5">
    <location>
        <position position="86"/>
    </location>
    <ligand>
        <name>FMN</name>
        <dbReference type="ChEBI" id="CHEBI:58210"/>
    </ligand>
</feature>
<comment type="similarity">
    <text evidence="1">Belongs to the pyridoxamine 5'-phosphate oxidase family.</text>
</comment>
<dbReference type="PANTHER" id="PTHR10851:SF0">
    <property type="entry name" value="PYRIDOXINE-5'-PHOSPHATE OXIDASE"/>
    <property type="match status" value="1"/>
</dbReference>
<feature type="binding site" evidence="5">
    <location>
        <begin position="42"/>
        <end position="47"/>
    </location>
    <ligand>
        <name>FMN</name>
        <dbReference type="ChEBI" id="CHEBI:58210"/>
    </ligand>
</feature>
<evidence type="ECO:0000256" key="4">
    <source>
        <dbReference type="ARBA" id="ARBA00023002"/>
    </source>
</evidence>
<dbReference type="InterPro" id="IPR019576">
    <property type="entry name" value="Pyridoxamine_oxidase_dimer_C"/>
</dbReference>
<organism evidence="8 9">
    <name type="scientific">Spongiactinospora rosea</name>
    <dbReference type="NCBI Taxonomy" id="2248750"/>
    <lineage>
        <taxon>Bacteria</taxon>
        <taxon>Bacillati</taxon>
        <taxon>Actinomycetota</taxon>
        <taxon>Actinomycetes</taxon>
        <taxon>Streptosporangiales</taxon>
        <taxon>Streptosporangiaceae</taxon>
        <taxon>Spongiactinospora</taxon>
    </lineage>
</organism>
<evidence type="ECO:0000313" key="9">
    <source>
        <dbReference type="Proteomes" id="UP000253303"/>
    </source>
</evidence>
<dbReference type="Proteomes" id="UP000253303">
    <property type="component" value="Unassembled WGS sequence"/>
</dbReference>
<name>A0A366M4H2_9ACTN</name>
<dbReference type="Gene3D" id="2.30.110.10">
    <property type="entry name" value="Electron Transport, Fmn-binding Protein, Chain A"/>
    <property type="match status" value="1"/>
</dbReference>
<dbReference type="AlphaFoldDB" id="A0A366M4H2"/>
<comment type="caution">
    <text evidence="8">The sequence shown here is derived from an EMBL/GenBank/DDBJ whole genome shotgun (WGS) entry which is preliminary data.</text>
</comment>
<protein>
    <submittedName>
        <fullName evidence="8">Pyridoxamine 5'-phosphate oxidase</fullName>
        <ecNumber evidence="8">1.4.3.5</ecNumber>
    </submittedName>
</protein>
<sequence>MNDGGPMGTLLAWRAEAERAGDPQAGLMALCTTGPAGEPDARTVSVKLLPGGRIGFVTDRRSRKAHDIAARPRVAVLFTWMTLRRQVTVRGEAVPMDAALAEPVFLARTRPARLGAWASHQSAPIDGREVLDAALAEAARRWPDGTAVPVPPHWAGYVIEPMEIEFVRAGRPDRLHDRHVHRLTGDVWERQALSP</sequence>
<feature type="binding site" evidence="5">
    <location>
        <position position="63"/>
    </location>
    <ligand>
        <name>FMN</name>
        <dbReference type="ChEBI" id="CHEBI:58210"/>
    </ligand>
</feature>